<dbReference type="SUPFAM" id="SSF55811">
    <property type="entry name" value="Nudix"/>
    <property type="match status" value="1"/>
</dbReference>
<dbReference type="HOGENOM" id="CLU_791530_0_0_11"/>
<comment type="cofactor">
    <cofactor evidence="1">
        <name>Mg(2+)</name>
        <dbReference type="ChEBI" id="CHEBI:18420"/>
    </cofactor>
</comment>
<dbReference type="PROSITE" id="PS51462">
    <property type="entry name" value="NUDIX"/>
    <property type="match status" value="1"/>
</dbReference>
<feature type="domain" description="Nudix hydrolase" evidence="4">
    <location>
        <begin position="19"/>
        <end position="155"/>
    </location>
</feature>
<feature type="domain" description="N-acetyltransferase" evidence="3">
    <location>
        <begin position="191"/>
        <end position="350"/>
    </location>
</feature>
<dbReference type="GO" id="GO:0016787">
    <property type="term" value="F:hydrolase activity"/>
    <property type="evidence" value="ECO:0007669"/>
    <property type="project" value="UniProtKB-KW"/>
</dbReference>
<dbReference type="Proteomes" id="UP000000485">
    <property type="component" value="Chromosome"/>
</dbReference>
<dbReference type="PROSITE" id="PS51186">
    <property type="entry name" value="GNAT"/>
    <property type="match status" value="1"/>
</dbReference>
<reference evidence="6" key="1">
    <citation type="submission" date="2011-04" db="EMBL/GenBank/DDBJ databases">
        <title>Complete sequence of Cellvibrio gilvus ATCC 13127.</title>
        <authorList>
            <person name="Lucas S."/>
            <person name="Han J."/>
            <person name="Lapidus A."/>
            <person name="Cheng J.-F."/>
            <person name="Goodwin L."/>
            <person name="Pitluck S."/>
            <person name="Peters L."/>
            <person name="Munk A."/>
            <person name="Detter J.C."/>
            <person name="Han C."/>
            <person name="Tapia R."/>
            <person name="Land M."/>
            <person name="Hauser L."/>
            <person name="Kyrpides N."/>
            <person name="Ivanova N."/>
            <person name="Ovchinnikova G."/>
            <person name="Pagani I."/>
            <person name="Mead D."/>
            <person name="Brumm P."/>
            <person name="Woyke T."/>
        </authorList>
    </citation>
    <scope>NUCLEOTIDE SEQUENCE [LARGE SCALE GENOMIC DNA]</scope>
    <source>
        <strain evidence="6">ATCC 13127 / NRRL B-14078</strain>
    </source>
</reference>
<evidence type="ECO:0000313" key="6">
    <source>
        <dbReference type="Proteomes" id="UP000000485"/>
    </source>
</evidence>
<dbReference type="SUPFAM" id="SSF55729">
    <property type="entry name" value="Acyl-CoA N-acyltransferases (Nat)"/>
    <property type="match status" value="1"/>
</dbReference>
<dbReference type="Pfam" id="PF00583">
    <property type="entry name" value="Acetyltransf_1"/>
    <property type="match status" value="1"/>
</dbReference>
<dbReference type="STRING" id="593907.Celgi_2772"/>
<proteinExistence type="predicted"/>
<dbReference type="InterPro" id="IPR020084">
    <property type="entry name" value="NUDIX_hydrolase_CS"/>
</dbReference>
<dbReference type="eggNOG" id="COG0456">
    <property type="taxonomic scope" value="Bacteria"/>
</dbReference>
<dbReference type="InterPro" id="IPR000182">
    <property type="entry name" value="GNAT_dom"/>
</dbReference>
<evidence type="ECO:0000256" key="2">
    <source>
        <dbReference type="ARBA" id="ARBA00022801"/>
    </source>
</evidence>
<dbReference type="RefSeq" id="WP_013884787.1">
    <property type="nucleotide sequence ID" value="NC_015671.1"/>
</dbReference>
<dbReference type="InterPro" id="IPR015797">
    <property type="entry name" value="NUDIX_hydrolase-like_dom_sf"/>
</dbReference>
<evidence type="ECO:0000259" key="4">
    <source>
        <dbReference type="PROSITE" id="PS51462"/>
    </source>
</evidence>
<accession>F8A4M2</accession>
<dbReference type="CDD" id="cd18879">
    <property type="entry name" value="NUDIX_Hydrolase"/>
    <property type="match status" value="1"/>
</dbReference>
<dbReference type="EMBL" id="CP002665">
    <property type="protein sequence ID" value="AEI13270.1"/>
    <property type="molecule type" value="Genomic_DNA"/>
</dbReference>
<dbReference type="KEGG" id="cga:Celgi_2772"/>
<dbReference type="CDD" id="cd04301">
    <property type="entry name" value="NAT_SF"/>
    <property type="match status" value="1"/>
</dbReference>
<dbReference type="InterPro" id="IPR016181">
    <property type="entry name" value="Acyl_CoA_acyltransferase"/>
</dbReference>
<organism evidence="5 6">
    <name type="scientific">Cellulomonas gilvus (strain ATCC 13127 / NRRL B-14078)</name>
    <name type="common">Cellvibrio gilvus</name>
    <dbReference type="NCBI Taxonomy" id="593907"/>
    <lineage>
        <taxon>Bacteria</taxon>
        <taxon>Bacillati</taxon>
        <taxon>Actinomycetota</taxon>
        <taxon>Actinomycetes</taxon>
        <taxon>Micrococcales</taxon>
        <taxon>Cellulomonadaceae</taxon>
        <taxon>Cellulomonas</taxon>
    </lineage>
</organism>
<dbReference type="PANTHER" id="PTHR43046:SF16">
    <property type="entry name" value="ADP-RIBOSE PYROPHOSPHATASE YJHB-RELATED"/>
    <property type="match status" value="1"/>
</dbReference>
<dbReference type="PROSITE" id="PS00893">
    <property type="entry name" value="NUDIX_BOX"/>
    <property type="match status" value="1"/>
</dbReference>
<dbReference type="Gene3D" id="3.90.79.10">
    <property type="entry name" value="Nucleoside Triphosphate Pyrophosphohydrolase"/>
    <property type="match status" value="1"/>
</dbReference>
<evidence type="ECO:0000313" key="5">
    <source>
        <dbReference type="EMBL" id="AEI13270.1"/>
    </source>
</evidence>
<dbReference type="Gene3D" id="3.40.630.30">
    <property type="match status" value="1"/>
</dbReference>
<evidence type="ECO:0000256" key="1">
    <source>
        <dbReference type="ARBA" id="ARBA00001946"/>
    </source>
</evidence>
<protein>
    <submittedName>
        <fullName evidence="5">NUDIX hydrolase</fullName>
    </submittedName>
</protein>
<dbReference type="eggNOG" id="COG1051">
    <property type="taxonomic scope" value="Bacteria"/>
</dbReference>
<dbReference type="AlphaFoldDB" id="F8A4M2"/>
<dbReference type="GO" id="GO:0016747">
    <property type="term" value="F:acyltransferase activity, transferring groups other than amino-acyl groups"/>
    <property type="evidence" value="ECO:0007669"/>
    <property type="project" value="InterPro"/>
</dbReference>
<dbReference type="PANTHER" id="PTHR43046">
    <property type="entry name" value="GDP-MANNOSE MANNOSYL HYDROLASE"/>
    <property type="match status" value="1"/>
</dbReference>
<dbReference type="InterPro" id="IPR000086">
    <property type="entry name" value="NUDIX_hydrolase_dom"/>
</dbReference>
<dbReference type="OrthoDB" id="9814308at2"/>
<name>F8A4M2_CELGA</name>
<sequence>MAVPEFVLALREHIGHAPLWLSGVTAVVLRDSPDGSSDPQVLLVRRADDGRWTPVTGIIDPGEEPADAAARETLEEAGVVAVAERLVLVHTLPPITYDNGDQAQYLDLVFRLRWTAGDPWPADGENTEAAWFALSALPPMTPQMHARLDAALADEPAAAFRTTPVAAVPPVREVPEPVGNEAQTPRELRAVAVRRAGVEDAAALTRLRRVMLAAMGMAEVDEPGWQDACTAWFAQRLADPAALAAFVVDGDLPDGTHGPVAGAVGDFHAHAPEPWNPSGRRGHVFNVATEPDARRRGYARACVMAVMQWFRDETEVTRVGLSATAAGRPMYEHLGFGPPRGHEMVWRIDR</sequence>
<keyword evidence="6" id="KW-1185">Reference proteome</keyword>
<gene>
    <name evidence="5" type="ordered locus">Celgi_2772</name>
</gene>
<evidence type="ECO:0000259" key="3">
    <source>
        <dbReference type="PROSITE" id="PS51186"/>
    </source>
</evidence>
<dbReference type="Pfam" id="PF00293">
    <property type="entry name" value="NUDIX"/>
    <property type="match status" value="1"/>
</dbReference>
<keyword evidence="2 5" id="KW-0378">Hydrolase</keyword>